<dbReference type="InterPro" id="IPR035595">
    <property type="entry name" value="UDP_glycos_trans_CS"/>
</dbReference>
<keyword evidence="2 4" id="KW-0328">Glycosyltransferase</keyword>
<keyword evidence="7" id="KW-1185">Reference proteome</keyword>
<dbReference type="EC" id="2.4.1.17" evidence="5"/>
<dbReference type="PROSITE" id="PS00375">
    <property type="entry name" value="UDPGT"/>
    <property type="match status" value="1"/>
</dbReference>
<dbReference type="Pfam" id="PF00201">
    <property type="entry name" value="UDPGT"/>
    <property type="match status" value="1"/>
</dbReference>
<comment type="catalytic activity">
    <reaction evidence="5">
        <text>glucuronate acceptor + UDP-alpha-D-glucuronate = acceptor beta-D-glucuronoside + UDP + H(+)</text>
        <dbReference type="Rhea" id="RHEA:21032"/>
        <dbReference type="ChEBI" id="CHEBI:15378"/>
        <dbReference type="ChEBI" id="CHEBI:58052"/>
        <dbReference type="ChEBI" id="CHEBI:58223"/>
        <dbReference type="ChEBI" id="CHEBI:132367"/>
        <dbReference type="ChEBI" id="CHEBI:132368"/>
        <dbReference type="EC" id="2.4.1.17"/>
    </reaction>
</comment>
<dbReference type="Proteomes" id="UP000249218">
    <property type="component" value="Unassembled WGS sequence"/>
</dbReference>
<dbReference type="OrthoDB" id="5835829at2759"/>
<dbReference type="CDD" id="cd03784">
    <property type="entry name" value="GT1_Gtf-like"/>
    <property type="match status" value="1"/>
</dbReference>
<protein>
    <recommendedName>
        <fullName evidence="5">UDP-glucuronosyltransferase</fullName>
        <ecNumber evidence="5">2.4.1.17</ecNumber>
    </recommendedName>
</protein>
<keyword evidence="5" id="KW-1133">Transmembrane helix</keyword>
<dbReference type="GO" id="GO:0016020">
    <property type="term" value="C:membrane"/>
    <property type="evidence" value="ECO:0007669"/>
    <property type="project" value="UniProtKB-SubCell"/>
</dbReference>
<dbReference type="PANTHER" id="PTHR48043">
    <property type="entry name" value="EG:EG0003.4 PROTEIN-RELATED"/>
    <property type="match status" value="1"/>
</dbReference>
<dbReference type="AlphaFoldDB" id="A0A2W1BBU4"/>
<comment type="subcellular location">
    <subcellularLocation>
        <location evidence="5">Membrane</location>
        <topology evidence="5">Single-pass membrane protein</topology>
    </subcellularLocation>
</comment>
<dbReference type="Gene3D" id="3.40.50.2000">
    <property type="entry name" value="Glycogen Phosphorylase B"/>
    <property type="match status" value="2"/>
</dbReference>
<dbReference type="EMBL" id="KZ150343">
    <property type="protein sequence ID" value="PZC71294.1"/>
    <property type="molecule type" value="Genomic_DNA"/>
</dbReference>
<dbReference type="InterPro" id="IPR002213">
    <property type="entry name" value="UDP_glucos_trans"/>
</dbReference>
<evidence type="ECO:0000313" key="7">
    <source>
        <dbReference type="Proteomes" id="UP000249218"/>
    </source>
</evidence>
<dbReference type="PANTHER" id="PTHR48043:SF159">
    <property type="entry name" value="EG:EG0003.4 PROTEIN-RELATED"/>
    <property type="match status" value="1"/>
</dbReference>
<dbReference type="FunFam" id="3.40.50.2000:FF:000050">
    <property type="entry name" value="UDP-glucuronosyltransferase"/>
    <property type="match status" value="1"/>
</dbReference>
<dbReference type="GO" id="GO:0015020">
    <property type="term" value="F:glucuronosyltransferase activity"/>
    <property type="evidence" value="ECO:0007669"/>
    <property type="project" value="UniProtKB-EC"/>
</dbReference>
<evidence type="ECO:0000256" key="3">
    <source>
        <dbReference type="ARBA" id="ARBA00022679"/>
    </source>
</evidence>
<accession>A0A2W1BBU4</accession>
<sequence>MKLPLAVLLLCMSSTWAYKILFVFPAMSRSNDLLAKGVVRALLKGGHEVTWASTYPQKDVHTNLTVIELPDALKIVQSMDAMKALKNVSMSYMANFTTSIAVAASENPQLRKALVEEQFDAVITTWYMNDFEAGYAAIQQVPWILFSSVNYHAILEDMVDEVRSIPTHPMMFNDCEAPMSTWRRWFNGILYIGLNLFTWYDNPRKVGVYEDIFAPLAATRGVPLPPFSEAQHNVSILLVNSHESLAPSISKPPNVINIGGFHLDEDAPPLPKDLQDLLDGSPQGVIYFSLGSVLRSSGIDAKKRDALVKMFGKLPYTVIWKYEEPLDNLPPNVHVRPWLPQPSILAHKNTILFITHGGQSSTVEAIIAGIPIVAVPVMGDQPANAERAVRAGYGLQADFNADLAEELDVAVKEILSSDKYRNKAKFLSKLFRSRPVPPAKLIPFYVELAIETKGAYHLRSLSLKYSWHERWMLDFVLAVLGVLAALAWLVKLAVTACVRRFSGKKQSANKKRN</sequence>
<keyword evidence="5" id="KW-0812">Transmembrane</keyword>
<gene>
    <name evidence="6" type="primary">HaOG200278</name>
    <name evidence="6" type="ORF">B5X24_HaOG200278</name>
</gene>
<feature type="transmembrane region" description="Helical" evidence="5">
    <location>
        <begin position="471"/>
        <end position="494"/>
    </location>
</feature>
<name>A0A2W1BBU4_HELAM</name>
<proteinExistence type="inferred from homology"/>
<feature type="signal peptide" evidence="5">
    <location>
        <begin position="1"/>
        <end position="17"/>
    </location>
</feature>
<keyword evidence="3 4" id="KW-0808">Transferase</keyword>
<evidence type="ECO:0000256" key="4">
    <source>
        <dbReference type="RuleBase" id="RU003718"/>
    </source>
</evidence>
<keyword evidence="5" id="KW-0732">Signal</keyword>
<dbReference type="InterPro" id="IPR050271">
    <property type="entry name" value="UDP-glycosyltransferase"/>
</dbReference>
<feature type="chain" id="PRO_5015797723" description="UDP-glucuronosyltransferase" evidence="5">
    <location>
        <begin position="18"/>
        <end position="513"/>
    </location>
</feature>
<organism evidence="6 7">
    <name type="scientific">Helicoverpa armigera</name>
    <name type="common">Cotton bollworm</name>
    <name type="synonym">Heliothis armigera</name>
    <dbReference type="NCBI Taxonomy" id="29058"/>
    <lineage>
        <taxon>Eukaryota</taxon>
        <taxon>Metazoa</taxon>
        <taxon>Ecdysozoa</taxon>
        <taxon>Arthropoda</taxon>
        <taxon>Hexapoda</taxon>
        <taxon>Insecta</taxon>
        <taxon>Pterygota</taxon>
        <taxon>Neoptera</taxon>
        <taxon>Endopterygota</taxon>
        <taxon>Lepidoptera</taxon>
        <taxon>Glossata</taxon>
        <taxon>Ditrysia</taxon>
        <taxon>Noctuoidea</taxon>
        <taxon>Noctuidae</taxon>
        <taxon>Heliothinae</taxon>
        <taxon>Helicoverpa</taxon>
    </lineage>
</organism>
<dbReference type="SUPFAM" id="SSF53756">
    <property type="entry name" value="UDP-Glycosyltransferase/glycogen phosphorylase"/>
    <property type="match status" value="1"/>
</dbReference>
<comment type="similarity">
    <text evidence="1 4">Belongs to the UDP-glycosyltransferase family.</text>
</comment>
<evidence type="ECO:0000256" key="1">
    <source>
        <dbReference type="ARBA" id="ARBA00009995"/>
    </source>
</evidence>
<evidence type="ECO:0000313" key="6">
    <source>
        <dbReference type="EMBL" id="PZC71294.1"/>
    </source>
</evidence>
<evidence type="ECO:0000256" key="5">
    <source>
        <dbReference type="RuleBase" id="RU362059"/>
    </source>
</evidence>
<evidence type="ECO:0000256" key="2">
    <source>
        <dbReference type="ARBA" id="ARBA00022676"/>
    </source>
</evidence>
<reference evidence="6 7" key="1">
    <citation type="journal article" date="2017" name="BMC Biol.">
        <title>Genomic innovations, transcriptional plasticity and gene loss underlying the evolution and divergence of two highly polyphagous and invasive Helicoverpa pest species.</title>
        <authorList>
            <person name="Pearce S.L."/>
            <person name="Clarke D.F."/>
            <person name="East P.D."/>
            <person name="Elfekih S."/>
            <person name="Gordon K.H."/>
            <person name="Jermiin L.S."/>
            <person name="McGaughran A."/>
            <person name="Oakeshott J.G."/>
            <person name="Papanikolaou A."/>
            <person name="Perera O.P."/>
            <person name="Rane R.V."/>
            <person name="Richards S."/>
            <person name="Tay W.T."/>
            <person name="Walsh T.K."/>
            <person name="Anderson A."/>
            <person name="Anderson C.J."/>
            <person name="Asgari S."/>
            <person name="Board P.G."/>
            <person name="Bretschneider A."/>
            <person name="Campbell P.M."/>
            <person name="Chertemps T."/>
            <person name="Christeller J.T."/>
            <person name="Coppin C.W."/>
            <person name="Downes S.J."/>
            <person name="Duan G."/>
            <person name="Farnsworth C.A."/>
            <person name="Good R.T."/>
            <person name="Han L.B."/>
            <person name="Han Y.C."/>
            <person name="Hatje K."/>
            <person name="Horne I."/>
            <person name="Huang Y.P."/>
            <person name="Hughes D.S."/>
            <person name="Jacquin-Joly E."/>
            <person name="James W."/>
            <person name="Jhangiani S."/>
            <person name="Kollmar M."/>
            <person name="Kuwar S.S."/>
            <person name="Li S."/>
            <person name="Liu N.Y."/>
            <person name="Maibeche M.T."/>
            <person name="Miller J.R."/>
            <person name="Montagne N."/>
            <person name="Perry T."/>
            <person name="Qu J."/>
            <person name="Song S.V."/>
            <person name="Sutton G.G."/>
            <person name="Vogel H."/>
            <person name="Walenz B.P."/>
            <person name="Xu W."/>
            <person name="Zhang H.J."/>
            <person name="Zou Z."/>
            <person name="Batterham P."/>
            <person name="Edwards O.R."/>
            <person name="Feyereisen R."/>
            <person name="Gibbs R.A."/>
            <person name="Heckel D.G."/>
            <person name="McGrath A."/>
            <person name="Robin C."/>
            <person name="Scherer S.E."/>
            <person name="Worley K.C."/>
            <person name="Wu Y.D."/>
        </authorList>
    </citation>
    <scope>NUCLEOTIDE SEQUENCE [LARGE SCALE GENOMIC DNA]</scope>
    <source>
        <strain evidence="6">Harm_GR_Male_#8</strain>
        <tissue evidence="6">Whole organism</tissue>
    </source>
</reference>
<keyword evidence="5" id="KW-0472">Membrane</keyword>